<dbReference type="GO" id="GO:0008360">
    <property type="term" value="P:regulation of cell shape"/>
    <property type="evidence" value="ECO:0007669"/>
    <property type="project" value="UniProtKB-KW"/>
</dbReference>
<dbReference type="CDD" id="cd02414">
    <property type="entry name" value="KH-II_Jag"/>
    <property type="match status" value="1"/>
</dbReference>
<keyword evidence="3 6" id="KW-0133">Cell shape</keyword>
<evidence type="ECO:0000256" key="5">
    <source>
        <dbReference type="ARBA" id="ARBA00023316"/>
    </source>
</evidence>
<dbReference type="Gene3D" id="3.30.1370.50">
    <property type="entry name" value="R3H-like domain"/>
    <property type="match status" value="1"/>
</dbReference>
<dbReference type="InterPro" id="IPR034079">
    <property type="entry name" value="R3H_KhpB"/>
</dbReference>
<dbReference type="SUPFAM" id="SSF82708">
    <property type="entry name" value="R3H domain"/>
    <property type="match status" value="1"/>
</dbReference>
<keyword evidence="5 6" id="KW-0961">Cell wall biogenesis/degradation</keyword>
<evidence type="ECO:0000256" key="4">
    <source>
        <dbReference type="ARBA" id="ARBA00023186"/>
    </source>
</evidence>
<evidence type="ECO:0000256" key="2">
    <source>
        <dbReference type="ARBA" id="ARBA00022884"/>
    </source>
</evidence>
<dbReference type="PROSITE" id="PS51061">
    <property type="entry name" value="R3H"/>
    <property type="match status" value="1"/>
</dbReference>
<comment type="similarity">
    <text evidence="6">Belongs to the KhpB RNA-binding protein family.</text>
</comment>
<sequence length="295" mass="33002">MERSTTAKASSVDLAVEKALAELGVTRDKAEVEVLSKGGLFKSAEVRVTVRESEEDIALSFLNGALTLMGLDARATAKKGEDGVVLDIEGADSGAAIGYRGEVLDALQFLTRTCLNQRKPSAGKITVDCENYRGRRRDTLVSLAERLAEKAHRTRRKVSLEPMNPFERRIIHSALADSEIAETRSEGEEPARYVVIIPKGVELREDRPRPGGGRRDGGRRDGDRRDGRRDRDRDRDRRGGGRGDRRERDRAPRYEDEDIPVGREYRGYFTDDFVKPENKPSGPPKFKSFGGKKRF</sequence>
<feature type="region of interest" description="Disordered" evidence="7">
    <location>
        <begin position="204"/>
        <end position="295"/>
    </location>
</feature>
<dbReference type="Gene3D" id="3.30.300.20">
    <property type="match status" value="1"/>
</dbReference>
<dbReference type="SMART" id="SM01245">
    <property type="entry name" value="Jag_N"/>
    <property type="match status" value="1"/>
</dbReference>
<evidence type="ECO:0000256" key="1">
    <source>
        <dbReference type="ARBA" id="ARBA00022490"/>
    </source>
</evidence>
<evidence type="ECO:0000256" key="7">
    <source>
        <dbReference type="SAM" id="MobiDB-lite"/>
    </source>
</evidence>
<proteinExistence type="inferred from homology"/>
<comment type="subcellular location">
    <subcellularLocation>
        <location evidence="6">Cytoplasm</location>
    </subcellularLocation>
</comment>
<evidence type="ECO:0000259" key="8">
    <source>
        <dbReference type="PROSITE" id="PS51061"/>
    </source>
</evidence>
<dbReference type="PANTHER" id="PTHR35800">
    <property type="entry name" value="PROTEIN JAG"/>
    <property type="match status" value="1"/>
</dbReference>
<dbReference type="InterPro" id="IPR001374">
    <property type="entry name" value="R3H_dom"/>
</dbReference>
<dbReference type="InterPro" id="IPR032782">
    <property type="entry name" value="KhpB_N"/>
</dbReference>
<feature type="domain" description="R3H" evidence="8">
    <location>
        <begin position="134"/>
        <end position="200"/>
    </location>
</feature>
<dbReference type="SMART" id="SM00393">
    <property type="entry name" value="R3H"/>
    <property type="match status" value="1"/>
</dbReference>
<dbReference type="CDD" id="cd02644">
    <property type="entry name" value="R3H_jag"/>
    <property type="match status" value="1"/>
</dbReference>
<dbReference type="AlphaFoldDB" id="A0A9D1NAG5"/>
<dbReference type="Proteomes" id="UP000886857">
    <property type="component" value="Unassembled WGS sequence"/>
</dbReference>
<protein>
    <recommendedName>
        <fullName evidence="6">RNA-binding protein KhpB</fullName>
    </recommendedName>
    <alternativeName>
        <fullName evidence="6">RNA-binding protein EloR</fullName>
    </alternativeName>
</protein>
<reference evidence="9" key="1">
    <citation type="submission" date="2020-10" db="EMBL/GenBank/DDBJ databases">
        <authorList>
            <person name="Gilroy R."/>
        </authorList>
    </citation>
    <scope>NUCLEOTIDE SEQUENCE</scope>
    <source>
        <strain evidence="9">10406</strain>
    </source>
</reference>
<accession>A0A9D1NAG5</accession>
<comment type="caution">
    <text evidence="6">Lacks conserved residue(s) required for the propagation of feature annotation.</text>
</comment>
<name>A0A9D1NAG5_9FIRM</name>
<dbReference type="GO" id="GO:0005737">
    <property type="term" value="C:cytoplasm"/>
    <property type="evidence" value="ECO:0007669"/>
    <property type="project" value="UniProtKB-SubCell"/>
</dbReference>
<dbReference type="GO" id="GO:0003723">
    <property type="term" value="F:RNA binding"/>
    <property type="evidence" value="ECO:0007669"/>
    <property type="project" value="UniProtKB-UniRule"/>
</dbReference>
<comment type="function">
    <text evidence="6">A probable RNA chaperone. Forms a complex with KhpA which binds to cellular RNA and controls its expression. Plays a role in peptidoglycan (PG) homeostasis and cell length regulation.</text>
</comment>
<keyword evidence="2 6" id="KW-0694">RNA-binding</keyword>
<keyword evidence="4 6" id="KW-0143">Chaperone</keyword>
<dbReference type="GO" id="GO:0009252">
    <property type="term" value="P:peptidoglycan biosynthetic process"/>
    <property type="evidence" value="ECO:0007669"/>
    <property type="project" value="UniProtKB-UniRule"/>
</dbReference>
<comment type="domain">
    <text evidence="6">Has an N-terminal Jag-N domain and 2 RNA-binding domains (KH and R3H).</text>
</comment>
<organism evidence="9 10">
    <name type="scientific">Candidatus Limadaptatus stercoripullorum</name>
    <dbReference type="NCBI Taxonomy" id="2840846"/>
    <lineage>
        <taxon>Bacteria</taxon>
        <taxon>Bacillati</taxon>
        <taxon>Bacillota</taxon>
        <taxon>Clostridia</taxon>
        <taxon>Eubacteriales</taxon>
        <taxon>Candidatus Limadaptatus</taxon>
    </lineage>
</organism>
<comment type="subunit">
    <text evidence="6">Forms a complex with KhpA.</text>
</comment>
<evidence type="ECO:0000313" key="10">
    <source>
        <dbReference type="Proteomes" id="UP000886857"/>
    </source>
</evidence>
<keyword evidence="1 6" id="KW-0963">Cytoplasm</keyword>
<evidence type="ECO:0000313" key="9">
    <source>
        <dbReference type="EMBL" id="HIU99414.1"/>
    </source>
</evidence>
<dbReference type="InterPro" id="IPR038008">
    <property type="entry name" value="Jag_KH"/>
</dbReference>
<comment type="caution">
    <text evidence="9">The sequence shown here is derived from an EMBL/GenBank/DDBJ whole genome shotgun (WGS) entry which is preliminary data.</text>
</comment>
<dbReference type="Pfam" id="PF01424">
    <property type="entry name" value="R3H"/>
    <property type="match status" value="1"/>
</dbReference>
<dbReference type="InterPro" id="IPR039247">
    <property type="entry name" value="KhpB"/>
</dbReference>
<dbReference type="InterPro" id="IPR015946">
    <property type="entry name" value="KH_dom-like_a/b"/>
</dbReference>
<dbReference type="EMBL" id="DVOE01000092">
    <property type="protein sequence ID" value="HIU99414.1"/>
    <property type="molecule type" value="Genomic_DNA"/>
</dbReference>
<dbReference type="HAMAP" id="MF_00867">
    <property type="entry name" value="KhpB"/>
    <property type="match status" value="1"/>
</dbReference>
<dbReference type="NCBIfam" id="NF041568">
    <property type="entry name" value="Jag_EloR"/>
    <property type="match status" value="1"/>
</dbReference>
<evidence type="ECO:0000256" key="3">
    <source>
        <dbReference type="ARBA" id="ARBA00022960"/>
    </source>
</evidence>
<dbReference type="InterPro" id="IPR036867">
    <property type="entry name" value="R3H_dom_sf"/>
</dbReference>
<evidence type="ECO:0000256" key="6">
    <source>
        <dbReference type="HAMAP-Rule" id="MF_00867"/>
    </source>
</evidence>
<feature type="compositionally biased region" description="Basic and acidic residues" evidence="7">
    <location>
        <begin position="204"/>
        <end position="266"/>
    </location>
</feature>
<gene>
    <name evidence="6" type="primary">khpB</name>
    <name evidence="6" type="synonym">eloR</name>
    <name evidence="9" type="ORF">IAC73_06195</name>
</gene>
<dbReference type="Pfam" id="PF14804">
    <property type="entry name" value="Jag_N"/>
    <property type="match status" value="1"/>
</dbReference>
<reference evidence="9" key="2">
    <citation type="journal article" date="2021" name="PeerJ">
        <title>Extensive microbial diversity within the chicken gut microbiome revealed by metagenomics and culture.</title>
        <authorList>
            <person name="Gilroy R."/>
            <person name="Ravi A."/>
            <person name="Getino M."/>
            <person name="Pursley I."/>
            <person name="Horton D.L."/>
            <person name="Alikhan N.F."/>
            <person name="Baker D."/>
            <person name="Gharbi K."/>
            <person name="Hall N."/>
            <person name="Watson M."/>
            <person name="Adriaenssens E.M."/>
            <person name="Foster-Nyarko E."/>
            <person name="Jarju S."/>
            <person name="Secka A."/>
            <person name="Antonio M."/>
            <person name="Oren A."/>
            <person name="Chaudhuri R.R."/>
            <person name="La Ragione R."/>
            <person name="Hildebrand F."/>
            <person name="Pallen M.J."/>
        </authorList>
    </citation>
    <scope>NUCLEOTIDE SEQUENCE</scope>
    <source>
        <strain evidence="9">10406</strain>
    </source>
</reference>
<dbReference type="PANTHER" id="PTHR35800:SF1">
    <property type="entry name" value="RNA-BINDING PROTEIN KHPB"/>
    <property type="match status" value="1"/>
</dbReference>
<dbReference type="GO" id="GO:0071555">
    <property type="term" value="P:cell wall organization"/>
    <property type="evidence" value="ECO:0007669"/>
    <property type="project" value="UniProtKB-KW"/>
</dbReference>